<reference evidence="2" key="2">
    <citation type="journal article" date="2023" name="PLoS ONE">
        <title>Philodulcilactobacillus myokoensis gen. nov., sp. nov., a fructophilic, acidophilic, and agar-phobic lactic acid bacterium isolated from fermented vegetable extracts.</title>
        <authorList>
            <person name="Kouya T."/>
            <person name="Ishiyama Y."/>
            <person name="Ohashi S."/>
            <person name="Kumakubo R."/>
            <person name="Yamazaki T."/>
            <person name="Otaki T."/>
        </authorList>
    </citation>
    <scope>NUCLEOTIDE SEQUENCE</scope>
    <source>
        <strain evidence="2">WR16-4</strain>
    </source>
</reference>
<feature type="transmembrane region" description="Helical" evidence="1">
    <location>
        <begin position="43"/>
        <end position="61"/>
    </location>
</feature>
<reference evidence="2" key="1">
    <citation type="submission" date="2022-07" db="EMBL/GenBank/DDBJ databases">
        <authorList>
            <person name="Kouya T."/>
            <person name="Ishiyama Y."/>
        </authorList>
    </citation>
    <scope>NUCLEOTIDE SEQUENCE</scope>
    <source>
        <strain evidence="2">WR16-4</strain>
    </source>
</reference>
<evidence type="ECO:0000256" key="1">
    <source>
        <dbReference type="SAM" id="Phobius"/>
    </source>
</evidence>
<evidence type="ECO:0000313" key="2">
    <source>
        <dbReference type="EMBL" id="GLB46355.1"/>
    </source>
</evidence>
<name>A0A9W6ERY7_9LACO</name>
<evidence type="ECO:0000313" key="3">
    <source>
        <dbReference type="Proteomes" id="UP001144204"/>
    </source>
</evidence>
<proteinExistence type="predicted"/>
<protein>
    <submittedName>
        <fullName evidence="2">Uncharacterized protein</fullName>
    </submittedName>
</protein>
<keyword evidence="3" id="KW-1185">Reference proteome</keyword>
<feature type="transmembrane region" description="Helical" evidence="1">
    <location>
        <begin position="20"/>
        <end position="38"/>
    </location>
</feature>
<dbReference type="EMBL" id="BRPL01000002">
    <property type="protein sequence ID" value="GLB46355.1"/>
    <property type="molecule type" value="Genomic_DNA"/>
</dbReference>
<sequence>MEPFSNTFLNIIQSPSRFYIIPQLLLDYLFSCIIINNFKKISIYLKLFLIIVFCLIFQYNIQSQYINQIVYSNSNNNISVNNKNSHITNNRFFNLMGDNDYYPKATLNDNIVQYIINNKESNINNVNFNNYGNGVIHFDNQQNNKYVVLPYLYYNGINYDVSINNKHYKIHHDQNSLLKVLNFPKGKGIIIVKSNIMLTNILCI</sequence>
<keyword evidence="1" id="KW-0472">Membrane</keyword>
<gene>
    <name evidence="2" type="ORF">WR164_03340</name>
</gene>
<keyword evidence="1" id="KW-1133">Transmembrane helix</keyword>
<dbReference type="AlphaFoldDB" id="A0A9W6ERY7"/>
<keyword evidence="1" id="KW-0812">Transmembrane</keyword>
<accession>A0A9W6ERY7</accession>
<organism evidence="2 3">
    <name type="scientific">Philodulcilactobacillus myokoensis</name>
    <dbReference type="NCBI Taxonomy" id="2929573"/>
    <lineage>
        <taxon>Bacteria</taxon>
        <taxon>Bacillati</taxon>
        <taxon>Bacillota</taxon>
        <taxon>Bacilli</taxon>
        <taxon>Lactobacillales</taxon>
        <taxon>Lactobacillaceae</taxon>
        <taxon>Philodulcilactobacillus</taxon>
    </lineage>
</organism>
<comment type="caution">
    <text evidence="2">The sequence shown here is derived from an EMBL/GenBank/DDBJ whole genome shotgun (WGS) entry which is preliminary data.</text>
</comment>
<dbReference type="Proteomes" id="UP001144204">
    <property type="component" value="Unassembled WGS sequence"/>
</dbReference>